<accession>A0A0N1NZC1</accession>
<name>A0A0N1NZC1_9EURO</name>
<evidence type="ECO:0000313" key="2">
    <source>
        <dbReference type="EMBL" id="KPI40307.1"/>
    </source>
</evidence>
<reference evidence="2 3" key="1">
    <citation type="submission" date="2015-06" db="EMBL/GenBank/DDBJ databases">
        <title>Draft genome of the ant-associated black yeast Phialophora attae CBS 131958.</title>
        <authorList>
            <person name="Moreno L.F."/>
            <person name="Stielow B.J."/>
            <person name="de Hoog S."/>
            <person name="Vicente V.A."/>
            <person name="Weiss V.A."/>
            <person name="de Vries M."/>
            <person name="Cruz L.M."/>
            <person name="Souza E.M."/>
        </authorList>
    </citation>
    <scope>NUCLEOTIDE SEQUENCE [LARGE SCALE GENOMIC DNA]</scope>
    <source>
        <strain evidence="2 3">CBS 131958</strain>
    </source>
</reference>
<proteinExistence type="predicted"/>
<dbReference type="RefSeq" id="XP_018000270.1">
    <property type="nucleotide sequence ID" value="XM_018148038.1"/>
</dbReference>
<dbReference type="GeneID" id="28739918"/>
<feature type="compositionally biased region" description="Low complexity" evidence="1">
    <location>
        <begin position="141"/>
        <end position="155"/>
    </location>
</feature>
<dbReference type="SUPFAM" id="SSF56747">
    <property type="entry name" value="Prim-pol domain"/>
    <property type="match status" value="1"/>
</dbReference>
<dbReference type="OrthoDB" id="19606at2759"/>
<evidence type="ECO:0000256" key="1">
    <source>
        <dbReference type="SAM" id="MobiDB-lite"/>
    </source>
</evidence>
<dbReference type="STRING" id="1664694.A0A0N1NZC1"/>
<feature type="region of interest" description="Disordered" evidence="1">
    <location>
        <begin position="140"/>
        <end position="166"/>
    </location>
</feature>
<feature type="compositionally biased region" description="Polar residues" evidence="1">
    <location>
        <begin position="1"/>
        <end position="11"/>
    </location>
</feature>
<dbReference type="VEuPathDB" id="FungiDB:AB675_7652"/>
<feature type="compositionally biased region" description="Polar residues" evidence="1">
    <location>
        <begin position="67"/>
        <end position="79"/>
    </location>
</feature>
<protein>
    <submittedName>
        <fullName evidence="2">Uncharacterized protein</fullName>
    </submittedName>
</protein>
<evidence type="ECO:0000313" key="3">
    <source>
        <dbReference type="Proteomes" id="UP000038010"/>
    </source>
</evidence>
<dbReference type="Gene3D" id="3.90.920.10">
    <property type="entry name" value="DNA primase, PRIM domain"/>
    <property type="match status" value="1"/>
</dbReference>
<keyword evidence="3" id="KW-1185">Reference proteome</keyword>
<comment type="caution">
    <text evidence="2">The sequence shown here is derived from an EMBL/GenBank/DDBJ whole genome shotgun (WGS) entry which is preliminary data.</text>
</comment>
<organism evidence="2 3">
    <name type="scientific">Cyphellophora attinorum</name>
    <dbReference type="NCBI Taxonomy" id="1664694"/>
    <lineage>
        <taxon>Eukaryota</taxon>
        <taxon>Fungi</taxon>
        <taxon>Dikarya</taxon>
        <taxon>Ascomycota</taxon>
        <taxon>Pezizomycotina</taxon>
        <taxon>Eurotiomycetes</taxon>
        <taxon>Chaetothyriomycetidae</taxon>
        <taxon>Chaetothyriales</taxon>
        <taxon>Cyphellophoraceae</taxon>
        <taxon>Cyphellophora</taxon>
    </lineage>
</organism>
<dbReference type="EMBL" id="LFJN01000012">
    <property type="protein sequence ID" value="KPI40307.1"/>
    <property type="molecule type" value="Genomic_DNA"/>
</dbReference>
<dbReference type="Proteomes" id="UP000038010">
    <property type="component" value="Unassembled WGS sequence"/>
</dbReference>
<feature type="region of interest" description="Disordered" evidence="1">
    <location>
        <begin position="1"/>
        <end position="79"/>
    </location>
</feature>
<gene>
    <name evidence="2" type="ORF">AB675_7652</name>
</gene>
<dbReference type="AlphaFoldDB" id="A0A0N1NZC1"/>
<sequence length="166" mass="17701">MADTSSPSSSPAKEDVELPDAPPATNGTSTSAEGDANKVALQDLFDQDSDDDFPTSSAMPSSPPAQGNGTTAPAVQTESYSDPTIMTQFYARLFPFRTLFQWLNHSPKPGPDFGNREFAFTLSNDATYATSHTQLTISYEKTSYASSPPASKSGPSTPPTRETGRH</sequence>